<evidence type="ECO:0000256" key="1">
    <source>
        <dbReference type="SAM" id="Coils"/>
    </source>
</evidence>
<sequence length="242" mass="28210">MGGERTFEKTKDFYLRKDVQEKLKSAQRPLIPSLLRKDRRLDQLFHHYAYVWWLSDRNWKKDATAAHKAKKRAERRREREARIAEELEKKRRSKADHERRVDQGKEDVLIRLAEKVNAGQFRRVSRSIESHMRSESAGRKWNKQLSVVDELSLIALLNSALDAAEEMETEIAEVVSSDKSRMEMIEKIALSFSYYGCIDIEAAQASINLKSGSLTASRSKLRRRSQALEKLREDGWSFTPSE</sequence>
<evidence type="ECO:0000313" key="3">
    <source>
        <dbReference type="Proteomes" id="UP000265431"/>
    </source>
</evidence>
<keyword evidence="3" id="KW-1185">Reference proteome</keyword>
<dbReference type="AlphaFoldDB" id="A0A399QZB2"/>
<evidence type="ECO:0000313" key="2">
    <source>
        <dbReference type="EMBL" id="RIJ24476.1"/>
    </source>
</evidence>
<dbReference type="EMBL" id="QWGB01000005">
    <property type="protein sequence ID" value="RIJ24476.1"/>
    <property type="molecule type" value="Genomic_DNA"/>
</dbReference>
<comment type="caution">
    <text evidence="2">The sequence shown here is derived from an EMBL/GenBank/DDBJ whole genome shotgun (WGS) entry which is preliminary data.</text>
</comment>
<protein>
    <submittedName>
        <fullName evidence="2">Uncharacterized protein</fullName>
    </submittedName>
</protein>
<feature type="coiled-coil region" evidence="1">
    <location>
        <begin position="70"/>
        <end position="107"/>
    </location>
</feature>
<accession>A0A399QZB2</accession>
<name>A0A399QZB2_9PROT</name>
<proteinExistence type="predicted"/>
<organism evidence="2 3">
    <name type="scientific">Henriciella barbarensis</name>
    <dbReference type="NCBI Taxonomy" id="86342"/>
    <lineage>
        <taxon>Bacteria</taxon>
        <taxon>Pseudomonadati</taxon>
        <taxon>Pseudomonadota</taxon>
        <taxon>Alphaproteobacteria</taxon>
        <taxon>Hyphomonadales</taxon>
        <taxon>Hyphomonadaceae</taxon>
        <taxon>Henriciella</taxon>
    </lineage>
</organism>
<reference evidence="2 3" key="1">
    <citation type="submission" date="2018-08" db="EMBL/GenBank/DDBJ databases">
        <title>Henriciella mobilis sp. nov., isolated from seawater.</title>
        <authorList>
            <person name="Cheng H."/>
            <person name="Wu Y.-H."/>
            <person name="Xu X.-W."/>
            <person name="Guo L.-L."/>
        </authorList>
    </citation>
    <scope>NUCLEOTIDE SEQUENCE [LARGE SCALE GENOMIC DNA]</scope>
    <source>
        <strain evidence="2 3">CCUG66934</strain>
    </source>
</reference>
<gene>
    <name evidence="2" type="ORF">D1224_09645</name>
</gene>
<keyword evidence="1" id="KW-0175">Coiled coil</keyword>
<dbReference type="Proteomes" id="UP000265431">
    <property type="component" value="Unassembled WGS sequence"/>
</dbReference>